<comment type="caution">
    <text evidence="2">The sequence shown here is derived from an EMBL/GenBank/DDBJ whole genome shotgun (WGS) entry which is preliminary data.</text>
</comment>
<accession>A0A328BBI7</accession>
<feature type="compositionally biased region" description="Low complexity" evidence="1">
    <location>
        <begin position="100"/>
        <end position="116"/>
    </location>
</feature>
<dbReference type="RefSeq" id="WP_111276804.1">
    <property type="nucleotide sequence ID" value="NZ_QFYS01000006.1"/>
</dbReference>
<organism evidence="2 3">
    <name type="scientific">Phenylobacterium kunshanense</name>
    <dbReference type="NCBI Taxonomy" id="1445034"/>
    <lineage>
        <taxon>Bacteria</taxon>
        <taxon>Pseudomonadati</taxon>
        <taxon>Pseudomonadota</taxon>
        <taxon>Alphaproteobacteria</taxon>
        <taxon>Caulobacterales</taxon>
        <taxon>Caulobacteraceae</taxon>
        <taxon>Phenylobacterium</taxon>
    </lineage>
</organism>
<dbReference type="Gene3D" id="3.30.1150.10">
    <property type="match status" value="1"/>
</dbReference>
<evidence type="ECO:0000313" key="3">
    <source>
        <dbReference type="Proteomes" id="UP000249524"/>
    </source>
</evidence>
<keyword evidence="3" id="KW-1185">Reference proteome</keyword>
<gene>
    <name evidence="2" type="ORF">DJ019_14755</name>
</gene>
<reference evidence="2 3" key="1">
    <citation type="submission" date="2018-05" db="EMBL/GenBank/DDBJ databases">
        <authorList>
            <person name="Lanie J.A."/>
            <person name="Ng W.-L."/>
            <person name="Kazmierczak K.M."/>
            <person name="Andrzejewski T.M."/>
            <person name="Davidsen T.M."/>
            <person name="Wayne K.J."/>
            <person name="Tettelin H."/>
            <person name="Glass J.I."/>
            <person name="Rusch D."/>
            <person name="Podicherti R."/>
            <person name="Tsui H.-C.T."/>
            <person name="Winkler M.E."/>
        </authorList>
    </citation>
    <scope>NUCLEOTIDE SEQUENCE [LARGE SCALE GENOMIC DNA]</scope>
    <source>
        <strain evidence="2 3">BUT-10</strain>
    </source>
</reference>
<name>A0A328BBI7_9CAUL</name>
<dbReference type="AlphaFoldDB" id="A0A328BBI7"/>
<dbReference type="Proteomes" id="UP000249524">
    <property type="component" value="Unassembled WGS sequence"/>
</dbReference>
<dbReference type="EMBL" id="QFYS01000006">
    <property type="protein sequence ID" value="RAK64417.1"/>
    <property type="molecule type" value="Genomic_DNA"/>
</dbReference>
<protein>
    <submittedName>
        <fullName evidence="2">Energy transducer TonB</fullName>
    </submittedName>
</protein>
<feature type="region of interest" description="Disordered" evidence="1">
    <location>
        <begin position="132"/>
        <end position="164"/>
    </location>
</feature>
<evidence type="ECO:0000313" key="2">
    <source>
        <dbReference type="EMBL" id="RAK64417.1"/>
    </source>
</evidence>
<feature type="region of interest" description="Disordered" evidence="1">
    <location>
        <begin position="69"/>
        <end position="119"/>
    </location>
</feature>
<dbReference type="OrthoDB" id="7187185at2"/>
<proteinExistence type="predicted"/>
<evidence type="ECO:0000256" key="1">
    <source>
        <dbReference type="SAM" id="MobiDB-lite"/>
    </source>
</evidence>
<feature type="compositionally biased region" description="Pro residues" evidence="1">
    <location>
        <begin position="77"/>
        <end position="99"/>
    </location>
</feature>
<sequence>MTTARARRFEVSPAALGSIALHAAVAAAFMVSWGSRDLKVGSVVPVTIVSSAPDVDTRPAVQGPETLTAQTEEPVAEAPPEPAPPPPQPAPPPPSPKAAPKPAEKAPAPAPKAAAKPAEKSLDLDALAASLTRPARNAPQRPSSAAQGASRPETAPVARQTTGSGLAAGAALQGLAEELQRRWNPNCEVEGGRDVLVRVTFRLGVGGQVVGDVSSEIRGARTPVSQAAAERAVRAVYAAAPFRGLPREFYGDRIAVNFNAREACDR</sequence>